<gene>
    <name evidence="12" type="ORF">G4V39_02650</name>
</gene>
<keyword evidence="6" id="KW-0547">Nucleotide-binding</keyword>
<evidence type="ECO:0000256" key="7">
    <source>
        <dbReference type="ARBA" id="ARBA00022840"/>
    </source>
</evidence>
<evidence type="ECO:0000256" key="3">
    <source>
        <dbReference type="ARBA" id="ARBA00022475"/>
    </source>
</evidence>
<dbReference type="SMART" id="SM00831">
    <property type="entry name" value="Cation_ATPase_N"/>
    <property type="match status" value="1"/>
</dbReference>
<keyword evidence="4" id="KW-0597">Phosphoprotein</keyword>
<dbReference type="InterPro" id="IPR023299">
    <property type="entry name" value="ATPase_P-typ_cyto_dom_N"/>
</dbReference>
<evidence type="ECO:0000256" key="2">
    <source>
        <dbReference type="ARBA" id="ARBA00005675"/>
    </source>
</evidence>
<dbReference type="Gene3D" id="2.70.150.10">
    <property type="entry name" value="Calcium-transporting ATPase, cytoplasmic transduction domain A"/>
    <property type="match status" value="1"/>
</dbReference>
<evidence type="ECO:0000256" key="9">
    <source>
        <dbReference type="ARBA" id="ARBA00022967"/>
    </source>
</evidence>
<keyword evidence="7" id="KW-0067">ATP-binding</keyword>
<dbReference type="AlphaFoldDB" id="A0A6G7PU89"/>
<proteinExistence type="inferred from homology"/>
<dbReference type="Pfam" id="PF08282">
    <property type="entry name" value="Hydrolase_3"/>
    <property type="match status" value="1"/>
</dbReference>
<dbReference type="InterPro" id="IPR006068">
    <property type="entry name" value="ATPase_P-typ_cation-transptr_C"/>
</dbReference>
<reference evidence="12 13" key="1">
    <citation type="submission" date="2020-02" db="EMBL/GenBank/DDBJ databases">
        <title>Genome analysis of Thermosulfuriphilus ammonigenes ST65T, an anaerobic thermophilic chemolithoautotrophic bacterium isolated from a deep-sea hydrothermal vent.</title>
        <authorList>
            <person name="Slobodkina G."/>
            <person name="Allioux M."/>
            <person name="Merkel A."/>
            <person name="Alain K."/>
            <person name="Jebbar M."/>
            <person name="Slobodkin A."/>
        </authorList>
    </citation>
    <scope>NUCLEOTIDE SEQUENCE [LARGE SCALE GENOMIC DNA]</scope>
    <source>
        <strain evidence="12 13">ST65</strain>
    </source>
</reference>
<dbReference type="InterPro" id="IPR036412">
    <property type="entry name" value="HAD-like_sf"/>
</dbReference>
<accession>A0A6G7PU89</accession>
<dbReference type="InterPro" id="IPR044492">
    <property type="entry name" value="P_typ_ATPase_HD_dom"/>
</dbReference>
<evidence type="ECO:0000256" key="1">
    <source>
        <dbReference type="ARBA" id="ARBA00004651"/>
    </source>
</evidence>
<dbReference type="InterPro" id="IPR050510">
    <property type="entry name" value="Cation_transp_ATPase_P-type"/>
</dbReference>
<keyword evidence="9" id="KW-1278">Translocase</keyword>
<dbReference type="KEGG" id="tav:G4V39_02650"/>
<dbReference type="Pfam" id="PF00122">
    <property type="entry name" value="E1-E2_ATPase"/>
    <property type="match status" value="1"/>
</dbReference>
<dbReference type="PANTHER" id="PTHR43294">
    <property type="entry name" value="SODIUM/POTASSIUM-TRANSPORTING ATPASE SUBUNIT ALPHA"/>
    <property type="match status" value="1"/>
</dbReference>
<dbReference type="Gene3D" id="3.40.1110.10">
    <property type="entry name" value="Calcium-transporting ATPase, cytoplasmic domain N"/>
    <property type="match status" value="1"/>
</dbReference>
<evidence type="ECO:0000313" key="12">
    <source>
        <dbReference type="EMBL" id="QIJ71245.1"/>
    </source>
</evidence>
<dbReference type="GO" id="GO:0005391">
    <property type="term" value="F:P-type sodium:potassium-exchanging transporter activity"/>
    <property type="evidence" value="ECO:0007669"/>
    <property type="project" value="TreeGrafter"/>
</dbReference>
<dbReference type="GO" id="GO:0036376">
    <property type="term" value="P:sodium ion export across plasma membrane"/>
    <property type="evidence" value="ECO:0007669"/>
    <property type="project" value="TreeGrafter"/>
</dbReference>
<dbReference type="GO" id="GO:0030007">
    <property type="term" value="P:intracellular potassium ion homeostasis"/>
    <property type="evidence" value="ECO:0007669"/>
    <property type="project" value="TreeGrafter"/>
</dbReference>
<protein>
    <submittedName>
        <fullName evidence="12">HAD-IC family P-type ATPase</fullName>
    </submittedName>
</protein>
<dbReference type="SUPFAM" id="SSF56784">
    <property type="entry name" value="HAD-like"/>
    <property type="match status" value="1"/>
</dbReference>
<dbReference type="SFLD" id="SFLDG00002">
    <property type="entry name" value="C1.7:_P-type_atpase_like"/>
    <property type="match status" value="1"/>
</dbReference>
<evidence type="ECO:0000256" key="4">
    <source>
        <dbReference type="ARBA" id="ARBA00022553"/>
    </source>
</evidence>
<organism evidence="12 13">
    <name type="scientific">Thermosulfuriphilus ammonigenes</name>
    <dbReference type="NCBI Taxonomy" id="1936021"/>
    <lineage>
        <taxon>Bacteria</taxon>
        <taxon>Pseudomonadati</taxon>
        <taxon>Thermodesulfobacteriota</taxon>
        <taxon>Thermodesulfobacteria</taxon>
        <taxon>Thermodesulfobacteriales</taxon>
        <taxon>Thermodesulfobacteriaceae</taxon>
        <taxon>Thermosulfuriphilus</taxon>
    </lineage>
</organism>
<evidence type="ECO:0000256" key="11">
    <source>
        <dbReference type="ARBA" id="ARBA00023136"/>
    </source>
</evidence>
<evidence type="ECO:0000313" key="13">
    <source>
        <dbReference type="Proteomes" id="UP000502179"/>
    </source>
</evidence>
<dbReference type="GO" id="GO:0006883">
    <property type="term" value="P:intracellular sodium ion homeostasis"/>
    <property type="evidence" value="ECO:0007669"/>
    <property type="project" value="TreeGrafter"/>
</dbReference>
<dbReference type="GO" id="GO:0016887">
    <property type="term" value="F:ATP hydrolysis activity"/>
    <property type="evidence" value="ECO:0007669"/>
    <property type="project" value="InterPro"/>
</dbReference>
<comment type="subcellular location">
    <subcellularLocation>
        <location evidence="1">Cell membrane</location>
        <topology evidence="1">Multi-pass membrane protein</topology>
    </subcellularLocation>
</comment>
<dbReference type="InterPro" id="IPR059000">
    <property type="entry name" value="ATPase_P-type_domA"/>
</dbReference>
<dbReference type="FunFam" id="2.70.150.10:FF:000160">
    <property type="entry name" value="Sarcoplasmic/endoplasmic reticulum calcium ATPase 1"/>
    <property type="match status" value="1"/>
</dbReference>
<dbReference type="RefSeq" id="WP_166031467.1">
    <property type="nucleotide sequence ID" value="NZ_CP048877.1"/>
</dbReference>
<dbReference type="PRINTS" id="PR00119">
    <property type="entry name" value="CATATPASE"/>
</dbReference>
<dbReference type="InterPro" id="IPR018303">
    <property type="entry name" value="ATPase_P-typ_P_site"/>
</dbReference>
<keyword evidence="3" id="KW-1003">Cell membrane</keyword>
<dbReference type="PANTHER" id="PTHR43294:SF21">
    <property type="entry name" value="CATION TRANSPORTING ATPASE"/>
    <property type="match status" value="1"/>
</dbReference>
<evidence type="ECO:0000256" key="10">
    <source>
        <dbReference type="ARBA" id="ARBA00022989"/>
    </source>
</evidence>
<keyword evidence="8" id="KW-0460">Magnesium</keyword>
<dbReference type="Gene3D" id="3.40.50.1000">
    <property type="entry name" value="HAD superfamily/HAD-like"/>
    <property type="match status" value="1"/>
</dbReference>
<dbReference type="EMBL" id="CP048877">
    <property type="protein sequence ID" value="QIJ71245.1"/>
    <property type="molecule type" value="Genomic_DNA"/>
</dbReference>
<dbReference type="SUPFAM" id="SSF81660">
    <property type="entry name" value="Metal cation-transporting ATPase, ATP-binding domain N"/>
    <property type="match status" value="1"/>
</dbReference>
<dbReference type="SFLD" id="SFLDF00027">
    <property type="entry name" value="p-type_atpase"/>
    <property type="match status" value="1"/>
</dbReference>
<dbReference type="GO" id="GO:1990573">
    <property type="term" value="P:potassium ion import across plasma membrane"/>
    <property type="evidence" value="ECO:0007669"/>
    <property type="project" value="TreeGrafter"/>
</dbReference>
<dbReference type="PRINTS" id="PR00120">
    <property type="entry name" value="HATPASE"/>
</dbReference>
<dbReference type="InterPro" id="IPR004014">
    <property type="entry name" value="ATPase_P-typ_cation-transptr_N"/>
</dbReference>
<dbReference type="InterPro" id="IPR023298">
    <property type="entry name" value="ATPase_P-typ_TM_dom_sf"/>
</dbReference>
<dbReference type="GO" id="GO:1902600">
    <property type="term" value="P:proton transmembrane transport"/>
    <property type="evidence" value="ECO:0007669"/>
    <property type="project" value="TreeGrafter"/>
</dbReference>
<keyword evidence="10" id="KW-1133">Transmembrane helix</keyword>
<evidence type="ECO:0000256" key="8">
    <source>
        <dbReference type="ARBA" id="ARBA00022842"/>
    </source>
</evidence>
<dbReference type="Pfam" id="PF00689">
    <property type="entry name" value="Cation_ATPase_C"/>
    <property type="match status" value="1"/>
</dbReference>
<dbReference type="SFLD" id="SFLDS00003">
    <property type="entry name" value="Haloacid_Dehalogenase"/>
    <property type="match status" value="1"/>
</dbReference>
<keyword evidence="11" id="KW-0472">Membrane</keyword>
<dbReference type="InterPro" id="IPR008250">
    <property type="entry name" value="ATPase_P-typ_transduc_dom_A_sf"/>
</dbReference>
<dbReference type="GO" id="GO:0005524">
    <property type="term" value="F:ATP binding"/>
    <property type="evidence" value="ECO:0007669"/>
    <property type="project" value="UniProtKB-KW"/>
</dbReference>
<dbReference type="Gene3D" id="1.20.1110.10">
    <property type="entry name" value="Calcium-transporting ATPase, transmembrane domain"/>
    <property type="match status" value="1"/>
</dbReference>
<dbReference type="Pfam" id="PF13246">
    <property type="entry name" value="Cation_ATPase"/>
    <property type="match status" value="1"/>
</dbReference>
<keyword evidence="13" id="KW-1185">Reference proteome</keyword>
<keyword evidence="5" id="KW-0812">Transmembrane</keyword>
<evidence type="ECO:0000256" key="5">
    <source>
        <dbReference type="ARBA" id="ARBA00022692"/>
    </source>
</evidence>
<dbReference type="InterPro" id="IPR023214">
    <property type="entry name" value="HAD_sf"/>
</dbReference>
<dbReference type="SUPFAM" id="SSF81653">
    <property type="entry name" value="Calcium ATPase, transduction domain A"/>
    <property type="match status" value="1"/>
</dbReference>
<dbReference type="GO" id="GO:0005886">
    <property type="term" value="C:plasma membrane"/>
    <property type="evidence" value="ECO:0007669"/>
    <property type="project" value="UniProtKB-SubCell"/>
</dbReference>
<comment type="similarity">
    <text evidence="2">Belongs to the cation transport ATPase (P-type) (TC 3.A.3) family. Type IIA subfamily.</text>
</comment>
<dbReference type="SUPFAM" id="SSF81665">
    <property type="entry name" value="Calcium ATPase, transmembrane domain M"/>
    <property type="match status" value="1"/>
</dbReference>
<dbReference type="NCBIfam" id="TIGR01494">
    <property type="entry name" value="ATPase_P-type"/>
    <property type="match status" value="3"/>
</dbReference>
<dbReference type="PROSITE" id="PS00154">
    <property type="entry name" value="ATPASE_E1_E2"/>
    <property type="match status" value="1"/>
</dbReference>
<dbReference type="Pfam" id="PF00690">
    <property type="entry name" value="Cation_ATPase_N"/>
    <property type="match status" value="1"/>
</dbReference>
<dbReference type="Proteomes" id="UP000502179">
    <property type="component" value="Chromosome"/>
</dbReference>
<dbReference type="InterPro" id="IPR001757">
    <property type="entry name" value="P_typ_ATPase"/>
</dbReference>
<name>A0A6G7PU89_9BACT</name>
<sequence>MEPRPWHSLTPEEVALYLETDLSRGLEARAAQERLTRFGPNRLPTGPRRGILARILDQFRDLLIYVLLATAGVSLALGEFVDAAVILAVVVINAIIGFVQESQAEAALEALKEMLSPKATVLRGGETEIIPAEELVPGDLIVLTAGAKVPADARVIWSKGLLTNEAALTGESLPVEKISDPLPEDTPLADRRNMIYSGTLALSGEGRAIVVATGAATEFGKIAQMMAGVEPPKTPLTRKLEIFSRKVTFVILVFAVFTFLLGYLRRLPFEESFMAAVALAVSAIPEGLPVIMTVALAIGVKRMARRGAIIRYLPSVETLGSTTVICTDKTGTLTRNEMTVTRIILADGRKLEVEGVGYAPQGRILMDGQPISVRQDQALYRLLLAGYLCNQASLIEKDGRWLVDGDPTEGALIVVARKAGLSEEERRHYPRIDLLPFDSDRQFMVSLHETKDGHLAFLKGAPEKVLQLCGQEAVAFFPQVEELARSGLRVLAVAEKDLTPPLTDEAVYSGGWRLLGLIGMMDPPRPEAMEAISLCHRAGIRVKMATGDHPLTAQAIGQLLGLKGEAIEGQRLEKLEEQKFSQVAAKTEIFARVTPAIKLRLVRALKGQGEIVAMTGDGVNDAPALKAADIGIAMGSGTDVAKEASDMVITDDNFASIVAAVEEGRTVFDNLRKTILFIFPTNGGECLILLGAIALATTLPVLPLHILWINLVTTVALAVALAFEPREDGVMDRPPRPPKAPLLEGYLISRMALVSFLMAALAWGGFEWWFKRSGQVTEARALAVNVIVFLEAFYLLNCRRLLAPVLSVGDLWQNRAVILGLLAIVLLQATFTYVPFFNRVFSVEPFAPWVWLVIMGAGLVFFLLIELEKTISRHLRRSR</sequence>
<evidence type="ECO:0000256" key="6">
    <source>
        <dbReference type="ARBA" id="ARBA00022741"/>
    </source>
</evidence>